<evidence type="ECO:0000313" key="1">
    <source>
        <dbReference type="EMBL" id="KAG8177172.1"/>
    </source>
</evidence>
<dbReference type="Proteomes" id="UP000827092">
    <property type="component" value="Unassembled WGS sequence"/>
</dbReference>
<comment type="caution">
    <text evidence="1">The sequence shown here is derived from an EMBL/GenBank/DDBJ whole genome shotgun (WGS) entry which is preliminary data.</text>
</comment>
<reference evidence="1 2" key="1">
    <citation type="journal article" date="2022" name="Nat. Ecol. Evol.">
        <title>A masculinizing supergene underlies an exaggerated male reproductive morph in a spider.</title>
        <authorList>
            <person name="Hendrickx F."/>
            <person name="De Corte Z."/>
            <person name="Sonet G."/>
            <person name="Van Belleghem S.M."/>
            <person name="Kostlbacher S."/>
            <person name="Vangestel C."/>
        </authorList>
    </citation>
    <scope>NUCLEOTIDE SEQUENCE [LARGE SCALE GENOMIC DNA]</scope>
    <source>
        <strain evidence="1">W744_W776</strain>
    </source>
</reference>
<organism evidence="1 2">
    <name type="scientific">Oedothorax gibbosus</name>
    <dbReference type="NCBI Taxonomy" id="931172"/>
    <lineage>
        <taxon>Eukaryota</taxon>
        <taxon>Metazoa</taxon>
        <taxon>Ecdysozoa</taxon>
        <taxon>Arthropoda</taxon>
        <taxon>Chelicerata</taxon>
        <taxon>Arachnida</taxon>
        <taxon>Araneae</taxon>
        <taxon>Araneomorphae</taxon>
        <taxon>Entelegynae</taxon>
        <taxon>Araneoidea</taxon>
        <taxon>Linyphiidae</taxon>
        <taxon>Erigoninae</taxon>
        <taxon>Oedothorax</taxon>
    </lineage>
</organism>
<name>A0AAV6TYP5_9ARAC</name>
<evidence type="ECO:0000313" key="2">
    <source>
        <dbReference type="Proteomes" id="UP000827092"/>
    </source>
</evidence>
<gene>
    <name evidence="1" type="ORF">JTE90_021763</name>
</gene>
<proteinExistence type="predicted"/>
<protein>
    <submittedName>
        <fullName evidence="1">Uncharacterized protein</fullName>
    </submittedName>
</protein>
<keyword evidence="2" id="KW-1185">Reference proteome</keyword>
<dbReference type="EMBL" id="JAFNEN010000810">
    <property type="protein sequence ID" value="KAG8177172.1"/>
    <property type="molecule type" value="Genomic_DNA"/>
</dbReference>
<accession>A0AAV6TYP5</accession>
<dbReference type="AlphaFoldDB" id="A0AAV6TYP5"/>
<sequence>MLEGLKLRCSHHNLRMDSEDSCDKFVEALPSDRSSVGLLTNGTMSMSPRPMKAEQMYQACGDFQHENLVSCSSAPPNLGPMTATAVFNQAGQLQPGLMAVQDPNNPEQMVVVQNMNGHAMEEQKAMLNAGLNAGSLQNSLQMAKFNNNGQLQTINPAMLQQISSNGQMLAPSQLAGMMNLAGIPQVTTLNGLNIMNQMGGQTQIIQQQQQQPQQQQTQNVAAPQQIVTQNQQIQQGGVPQGMVAVNGHPNALQQQGQMGNQPQFILAGGKHSRKQGPAAIPNLMWM</sequence>